<accession>A0ABN4CGM9</accession>
<evidence type="ECO:0000256" key="2">
    <source>
        <dbReference type="SAM" id="Phobius"/>
    </source>
</evidence>
<feature type="transmembrane region" description="Helical" evidence="2">
    <location>
        <begin position="62"/>
        <end position="87"/>
    </location>
</feature>
<feature type="compositionally biased region" description="Acidic residues" evidence="1">
    <location>
        <begin position="584"/>
        <end position="597"/>
    </location>
</feature>
<organism evidence="3 4">
    <name type="scientific">Corynebacterium casei LMG S-19264</name>
    <dbReference type="NCBI Taxonomy" id="1285583"/>
    <lineage>
        <taxon>Bacteria</taxon>
        <taxon>Bacillati</taxon>
        <taxon>Actinomycetota</taxon>
        <taxon>Actinomycetes</taxon>
        <taxon>Mycobacteriales</taxon>
        <taxon>Corynebacteriaceae</taxon>
        <taxon>Corynebacterium</taxon>
    </lineage>
</organism>
<protein>
    <recommendedName>
        <fullName evidence="5">Membrane protein related to de Novo purine biosynthesis</fullName>
    </recommendedName>
</protein>
<dbReference type="EMBL" id="CP004350">
    <property type="protein sequence ID" value="AHI20578.1"/>
    <property type="molecule type" value="Genomic_DNA"/>
</dbReference>
<dbReference type="InterPro" id="IPR045931">
    <property type="entry name" value="DUF6350"/>
</dbReference>
<feature type="transmembrane region" description="Helical" evidence="2">
    <location>
        <begin position="221"/>
        <end position="250"/>
    </location>
</feature>
<feature type="transmembrane region" description="Helical" evidence="2">
    <location>
        <begin position="270"/>
        <end position="292"/>
    </location>
</feature>
<evidence type="ECO:0000313" key="3">
    <source>
        <dbReference type="EMBL" id="AHI20578.1"/>
    </source>
</evidence>
<feature type="transmembrane region" description="Helical" evidence="2">
    <location>
        <begin position="354"/>
        <end position="375"/>
    </location>
</feature>
<reference evidence="4" key="1">
    <citation type="submission" date="2013-02" db="EMBL/GenBank/DDBJ databases">
        <title>The complete genome sequence of Corynebacterium casei LMG S-19264 (=DSM 44701).</title>
        <authorList>
            <person name="Ruckert C."/>
            <person name="Albersmeier A."/>
            <person name="Kalinowski J."/>
        </authorList>
    </citation>
    <scope>NUCLEOTIDE SEQUENCE [LARGE SCALE GENOMIC DNA]</scope>
    <source>
        <strain evidence="4">LMG S-19264</strain>
    </source>
</reference>
<proteinExistence type="predicted"/>
<feature type="transmembrane region" description="Helical" evidence="2">
    <location>
        <begin position="387"/>
        <end position="412"/>
    </location>
</feature>
<gene>
    <name evidence="3" type="ORF">CCASEI_10115</name>
</gene>
<dbReference type="RefSeq" id="WP_025387905.1">
    <property type="nucleotide sequence ID" value="NZ_CP004350.1"/>
</dbReference>
<dbReference type="Proteomes" id="UP000019226">
    <property type="component" value="Chromosome"/>
</dbReference>
<feature type="compositionally biased region" description="Acidic residues" evidence="1">
    <location>
        <begin position="606"/>
        <end position="616"/>
    </location>
</feature>
<name>A0ABN4CGM9_9CORY</name>
<feature type="transmembrane region" description="Helical" evidence="2">
    <location>
        <begin position="327"/>
        <end position="347"/>
    </location>
</feature>
<feature type="region of interest" description="Disordered" evidence="1">
    <location>
        <begin position="1"/>
        <end position="46"/>
    </location>
</feature>
<evidence type="ECO:0000313" key="4">
    <source>
        <dbReference type="Proteomes" id="UP000019226"/>
    </source>
</evidence>
<sequence>MSKNTSPQSRSTSGPRSSARGRGKVKAASPSAARVAKTVGEESKARRATGPVTWGSRLRRMFFVVAVPNLVAFFSLVVIALATVLLTTSPSAWLPTAIAESWMVTNLAPVVAGGITISALPILPALILGWMLAGNVHRAIKDKVSINDLLALLGWVIVVPVILIGIAWFMLWDAAQVYDLSPPPLGPTIARALVLHLTALVIGMGPRLWRALAKRYKVPRAVVDGVVLAVQSLLVLLVVAAVVLLALFIFNFDNQALVMDSYPHLAGLGLFSVIGLSLLYLPNILIAAVGVLLGSEFHIGDASVSLFSVHLVPLPPLPLLGVVPGTAAPWAIGLLVLTAIAIAFVGVKKKPNFLQAAVSGVAAGVLVLVFGYFVSGELGYYQAVGPMLLMSAGLAVVWVAGINLAVAAGFAINARRNAEPAAAAATDTSAEAAEAEDSAEDADLADKADAQDDADGSVDQADNNAVLDAETDEEDSAQEDSDSAAAAANADDDYIDGEVEESEGSGDSEDADVEAVESTDAHESELSDSLMDNLEDGAFPDSVPGEDDVEERFDTAEGSDATEITTSPAEVASTEHVPSATENFDGEFLEGETLEGEVIEHKDDESVADVDAEDSDERSKKNDSN</sequence>
<feature type="transmembrane region" description="Helical" evidence="2">
    <location>
        <begin position="189"/>
        <end position="209"/>
    </location>
</feature>
<feature type="region of interest" description="Disordered" evidence="1">
    <location>
        <begin position="423"/>
        <end position="625"/>
    </location>
</feature>
<feature type="compositionally biased region" description="Acidic residues" evidence="1">
    <location>
        <begin position="433"/>
        <end position="443"/>
    </location>
</feature>
<feature type="compositionally biased region" description="Acidic residues" evidence="1">
    <location>
        <begin position="469"/>
        <end position="482"/>
    </location>
</feature>
<keyword evidence="2" id="KW-0812">Transmembrane</keyword>
<feature type="transmembrane region" description="Helical" evidence="2">
    <location>
        <begin position="304"/>
        <end position="321"/>
    </location>
</feature>
<keyword evidence="2" id="KW-0472">Membrane</keyword>
<evidence type="ECO:0008006" key="5">
    <source>
        <dbReference type="Google" id="ProtNLM"/>
    </source>
</evidence>
<dbReference type="Pfam" id="PF19877">
    <property type="entry name" value="DUF6350"/>
    <property type="match status" value="1"/>
</dbReference>
<feature type="transmembrane region" description="Helical" evidence="2">
    <location>
        <begin position="149"/>
        <end position="169"/>
    </location>
</feature>
<feature type="compositionally biased region" description="Low complexity" evidence="1">
    <location>
        <begin position="423"/>
        <end position="432"/>
    </location>
</feature>
<keyword evidence="4" id="KW-1185">Reference proteome</keyword>
<evidence type="ECO:0000256" key="1">
    <source>
        <dbReference type="SAM" id="MobiDB-lite"/>
    </source>
</evidence>
<keyword evidence="2" id="KW-1133">Transmembrane helix</keyword>
<feature type="transmembrane region" description="Helical" evidence="2">
    <location>
        <begin position="107"/>
        <end position="128"/>
    </location>
</feature>
<dbReference type="GeneID" id="82878134"/>
<feature type="compositionally biased region" description="Polar residues" evidence="1">
    <location>
        <begin position="1"/>
        <end position="16"/>
    </location>
</feature>
<feature type="compositionally biased region" description="Acidic residues" evidence="1">
    <location>
        <begin position="490"/>
        <end position="517"/>
    </location>
</feature>